<reference evidence="2 3" key="1">
    <citation type="submission" date="2016-10" db="EMBL/GenBank/DDBJ databases">
        <authorList>
            <person name="de Groot N.N."/>
        </authorList>
    </citation>
    <scope>NUCLEOTIDE SEQUENCE [LARGE SCALE GENOMIC DNA]</scope>
    <source>
        <strain evidence="2 3">DSM 16195</strain>
    </source>
</reference>
<dbReference type="PROSITE" id="PS51257">
    <property type="entry name" value="PROKAR_LIPOPROTEIN"/>
    <property type="match status" value="1"/>
</dbReference>
<dbReference type="Gene3D" id="2.130.10.10">
    <property type="entry name" value="YVTN repeat-like/Quinoprotein amine dehydrogenase"/>
    <property type="match status" value="2"/>
</dbReference>
<keyword evidence="1" id="KW-0732">Signal</keyword>
<proteinExistence type="predicted"/>
<dbReference type="InterPro" id="IPR015943">
    <property type="entry name" value="WD40/YVTN_repeat-like_dom_sf"/>
</dbReference>
<feature type="signal peptide" evidence="1">
    <location>
        <begin position="1"/>
        <end position="20"/>
    </location>
</feature>
<dbReference type="CDD" id="cd15482">
    <property type="entry name" value="Sialidase_non-viral"/>
    <property type="match status" value="1"/>
</dbReference>
<name>A0A1G7F1Z7_9FLAO</name>
<evidence type="ECO:0000313" key="3">
    <source>
        <dbReference type="Proteomes" id="UP000199321"/>
    </source>
</evidence>
<evidence type="ECO:0000256" key="1">
    <source>
        <dbReference type="SAM" id="SignalP"/>
    </source>
</evidence>
<evidence type="ECO:0000313" key="2">
    <source>
        <dbReference type="EMBL" id="SDE69938.1"/>
    </source>
</evidence>
<sequence length="347" mass="37477">MRYFLSLLSVFFLISCVSKTAPDFKTVTITPVFTDSLSIRAIVPIDETSVWFAANAGKVGLIDGATPKLATIKYQDSLLHFRAIAKTQSAVFVLSIANPAVLYKIGVSGKDATNIEEVYVEEGENVFYDSIKFFNDTDGIAMGDPTEGCLSIITTTDGGNTWNKISCDDLPEITKGEAAFAASNSNISIVDTHVWIATGGKRARVFHSADKGVTWEVFNTPIVQGKTMTGIYSIAFFDAQIGVVFGGDWENKEFNEGNKAITHDGGKTWNLLSNGKGPGYRSSVKFVPNTKGQGLVAVGSPGISYSDDQGESWKELSSEGFYAIEFVNDTLAFASGPNKISKLVFKK</sequence>
<dbReference type="RefSeq" id="WP_093143916.1">
    <property type="nucleotide sequence ID" value="NZ_BMWO01000002.1"/>
</dbReference>
<dbReference type="PANTHER" id="PTHR47199:SF2">
    <property type="entry name" value="PHOTOSYSTEM II STABILITY_ASSEMBLY FACTOR HCF136, CHLOROPLASTIC"/>
    <property type="match status" value="1"/>
</dbReference>
<dbReference type="SUPFAM" id="SSF110296">
    <property type="entry name" value="Oligoxyloglucan reducing end-specific cellobiohydrolase"/>
    <property type="match status" value="1"/>
</dbReference>
<dbReference type="OrthoDB" id="9813892at2"/>
<dbReference type="STRING" id="227084.SAMN05421855_102281"/>
<accession>A0A1G7F1Z7</accession>
<dbReference type="Proteomes" id="UP000199321">
    <property type="component" value="Unassembled WGS sequence"/>
</dbReference>
<dbReference type="PANTHER" id="PTHR47199">
    <property type="entry name" value="PHOTOSYSTEM II STABILITY/ASSEMBLY FACTOR HCF136, CHLOROPLASTIC"/>
    <property type="match status" value="1"/>
</dbReference>
<dbReference type="AlphaFoldDB" id="A0A1G7F1Z7"/>
<dbReference type="EMBL" id="FNBA01000002">
    <property type="protein sequence ID" value="SDE69938.1"/>
    <property type="molecule type" value="Genomic_DNA"/>
</dbReference>
<protein>
    <submittedName>
        <fullName evidence="2">BNR/Asp-box repeat-containing protein</fullName>
    </submittedName>
</protein>
<dbReference type="Pfam" id="PF02012">
    <property type="entry name" value="BNR"/>
    <property type="match status" value="2"/>
</dbReference>
<dbReference type="InterPro" id="IPR002860">
    <property type="entry name" value="BNR_rpt"/>
</dbReference>
<feature type="chain" id="PRO_5011608875" evidence="1">
    <location>
        <begin position="21"/>
        <end position="347"/>
    </location>
</feature>
<organism evidence="2 3">
    <name type="scientific">Ulvibacter litoralis</name>
    <dbReference type="NCBI Taxonomy" id="227084"/>
    <lineage>
        <taxon>Bacteria</taxon>
        <taxon>Pseudomonadati</taxon>
        <taxon>Bacteroidota</taxon>
        <taxon>Flavobacteriia</taxon>
        <taxon>Flavobacteriales</taxon>
        <taxon>Flavobacteriaceae</taxon>
        <taxon>Ulvibacter</taxon>
    </lineage>
</organism>
<keyword evidence="3" id="KW-1185">Reference proteome</keyword>
<gene>
    <name evidence="2" type="ORF">SAMN05421855_102281</name>
</gene>